<reference evidence="2 3" key="1">
    <citation type="submission" date="2019-08" db="EMBL/GenBank/DDBJ databases">
        <title>Marinobacter ZYF650 sp. nov., a marine bacterium isolated from seawater of the Mariana trench.</title>
        <authorList>
            <person name="Ahmad W."/>
        </authorList>
    </citation>
    <scope>NUCLEOTIDE SEQUENCE [LARGE SCALE GENOMIC DNA]</scope>
    <source>
        <strain evidence="2 3">ZYF650</strain>
    </source>
</reference>
<feature type="transmembrane region" description="Helical" evidence="1">
    <location>
        <begin position="12"/>
        <end position="33"/>
    </location>
</feature>
<evidence type="ECO:0000313" key="3">
    <source>
        <dbReference type="Proteomes" id="UP000323161"/>
    </source>
</evidence>
<keyword evidence="1" id="KW-0812">Transmembrane</keyword>
<evidence type="ECO:0000313" key="2">
    <source>
        <dbReference type="EMBL" id="KAA1172010.1"/>
    </source>
</evidence>
<dbReference type="RefSeq" id="WP_149601148.1">
    <property type="nucleotide sequence ID" value="NZ_VTUU01000008.1"/>
</dbReference>
<organism evidence="2 3">
    <name type="scientific">Marinobacter salinexigens</name>
    <dbReference type="NCBI Taxonomy" id="2919747"/>
    <lineage>
        <taxon>Bacteria</taxon>
        <taxon>Pseudomonadati</taxon>
        <taxon>Pseudomonadota</taxon>
        <taxon>Gammaproteobacteria</taxon>
        <taxon>Pseudomonadales</taxon>
        <taxon>Marinobacteraceae</taxon>
        <taxon>Marinobacter</taxon>
    </lineage>
</organism>
<protein>
    <recommendedName>
        <fullName evidence="4">Toxin CptA</fullName>
    </recommendedName>
</protein>
<dbReference type="Proteomes" id="UP000323161">
    <property type="component" value="Unassembled WGS sequence"/>
</dbReference>
<gene>
    <name evidence="2" type="ORF">FWJ25_15375</name>
</gene>
<keyword evidence="1" id="KW-0472">Membrane</keyword>
<name>A0A5B0VBI0_9GAMM</name>
<evidence type="ECO:0000256" key="1">
    <source>
        <dbReference type="SAM" id="Phobius"/>
    </source>
</evidence>
<sequence length="163" mass="18044">MSNRIDLQLSPSIIAGLLGTAPWLLLLAFIAIAGATGSRWLWTLAPAAMLGGIYQYRHIGLLRTPSSVVLLRLEEGRLHSGLANGQQIEVQPSGSSRIGPCLTLLKLQPVDTRFSAYSCLLVAGSHWWPGNVTEDEFRKLRVWLRLGRPRHIQATESKTRRIP</sequence>
<evidence type="ECO:0008006" key="4">
    <source>
        <dbReference type="Google" id="ProtNLM"/>
    </source>
</evidence>
<keyword evidence="3" id="KW-1185">Reference proteome</keyword>
<dbReference type="AlphaFoldDB" id="A0A5B0VBI0"/>
<dbReference type="EMBL" id="VTUU01000008">
    <property type="protein sequence ID" value="KAA1172010.1"/>
    <property type="molecule type" value="Genomic_DNA"/>
</dbReference>
<comment type="caution">
    <text evidence="2">The sequence shown here is derived from an EMBL/GenBank/DDBJ whole genome shotgun (WGS) entry which is preliminary data.</text>
</comment>
<keyword evidence="1" id="KW-1133">Transmembrane helix</keyword>
<accession>A0A5B0VBI0</accession>
<proteinExistence type="predicted"/>